<reference evidence="1 2" key="1">
    <citation type="submission" date="2018-06" db="EMBL/GenBank/DDBJ databases">
        <authorList>
            <person name="Moussa A."/>
            <person name="Couoh J.M."/>
            <person name="Harbem L."/>
            <person name="Okocha J.C."/>
            <person name="Taylor D."/>
            <person name="Teutsch A.B."/>
            <person name="Smith B.R."/>
            <person name="Suri N."/>
            <person name="Layton S.R."/>
            <person name="Kim T."/>
            <person name="Hughes L.E."/>
            <person name="Garlena R.A."/>
            <person name="Russell D.A."/>
            <person name="Pope W.H."/>
            <person name="Jacobs-Sera D."/>
            <person name="Hatfull G.F."/>
        </authorList>
    </citation>
    <scope>NUCLEOTIDE SEQUENCE [LARGE SCALE GENOMIC DNA]</scope>
</reference>
<name>A0A345GTG2_9CAUD</name>
<gene>
    <name evidence="1" type="primary">139</name>
    <name evidence="1" type="ORF">SEA_ANNADREAMY_139</name>
</gene>
<dbReference type="Proteomes" id="UP000259354">
    <property type="component" value="Segment"/>
</dbReference>
<dbReference type="KEGG" id="vg:55609281"/>
<evidence type="ECO:0000313" key="2">
    <source>
        <dbReference type="Proteomes" id="UP000259354"/>
    </source>
</evidence>
<protein>
    <submittedName>
        <fullName evidence="1">Uncharacterized protein</fullName>
    </submittedName>
</protein>
<dbReference type="GeneID" id="55609281"/>
<accession>A0A345GTG2</accession>
<dbReference type="RefSeq" id="YP_009839083.1">
    <property type="nucleotide sequence ID" value="NC_048719.1"/>
</dbReference>
<evidence type="ECO:0000313" key="1">
    <source>
        <dbReference type="EMBL" id="AXG66234.1"/>
    </source>
</evidence>
<sequence length="70" mass="8352">MKQYPSPDNFMDIVVTQHEEDFTKWRVVGVTVDWDAVKQLDIETDFSNKALAEAFIRGYTDKYVRRNFFE</sequence>
<dbReference type="EMBL" id="MH536811">
    <property type="protein sequence ID" value="AXG66234.1"/>
    <property type="molecule type" value="Genomic_DNA"/>
</dbReference>
<proteinExistence type="predicted"/>
<organism evidence="1 2">
    <name type="scientific">Streptomyces phage Annadreamy</name>
    <dbReference type="NCBI Taxonomy" id="2250335"/>
    <lineage>
        <taxon>Viruses</taxon>
        <taxon>Duplodnaviria</taxon>
        <taxon>Heunggongvirae</taxon>
        <taxon>Uroviricota</taxon>
        <taxon>Caudoviricetes</taxon>
        <taxon>Stanwilliamsviridae</taxon>
        <taxon>Loccivirinae</taxon>
        <taxon>Annadreamyvirus</taxon>
        <taxon>Annadreamyvirus annadreamy</taxon>
    </lineage>
</organism>
<keyword evidence="2" id="KW-1185">Reference proteome</keyword>